<feature type="domain" description="Coenzyme F420:L-glutamate ligase-like" evidence="8">
    <location>
        <begin position="20"/>
        <end position="218"/>
    </location>
</feature>
<dbReference type="NCBIfam" id="TIGR01916">
    <property type="entry name" value="F420_cofE"/>
    <property type="match status" value="1"/>
</dbReference>
<evidence type="ECO:0000256" key="4">
    <source>
        <dbReference type="ARBA" id="ARBA00022842"/>
    </source>
</evidence>
<keyword evidence="4" id="KW-0460">Magnesium</keyword>
<dbReference type="SUPFAM" id="SSF144010">
    <property type="entry name" value="CofE-like"/>
    <property type="match status" value="1"/>
</dbReference>
<keyword evidence="10" id="KW-1185">Reference proteome</keyword>
<evidence type="ECO:0000256" key="7">
    <source>
        <dbReference type="ARBA" id="ARBA00023211"/>
    </source>
</evidence>
<keyword evidence="1 9" id="KW-0436">Ligase</keyword>
<dbReference type="Proteomes" id="UP001164305">
    <property type="component" value="Chromosome"/>
</dbReference>
<dbReference type="PANTHER" id="PTHR47917:SF1">
    <property type="entry name" value="COENZYME F420:L-GLUTAMATE LIGASE"/>
    <property type="match status" value="1"/>
</dbReference>
<accession>A0ABY6FXQ4</accession>
<evidence type="ECO:0000313" key="10">
    <source>
        <dbReference type="Proteomes" id="UP001164305"/>
    </source>
</evidence>
<protein>
    <submittedName>
        <fullName evidence="9">Coenzyme F420-0:L-glutamate ligase</fullName>
        <ecNumber evidence="9">6.3.2.31</ecNumber>
    </submittedName>
</protein>
<keyword evidence="6" id="KW-0342">GTP-binding</keyword>
<evidence type="ECO:0000313" key="9">
    <source>
        <dbReference type="EMBL" id="UYG15698.1"/>
    </source>
</evidence>
<evidence type="ECO:0000256" key="3">
    <source>
        <dbReference type="ARBA" id="ARBA00022741"/>
    </source>
</evidence>
<dbReference type="EMBL" id="CP107020">
    <property type="protein sequence ID" value="UYG15698.1"/>
    <property type="molecule type" value="Genomic_DNA"/>
</dbReference>
<dbReference type="Gene3D" id="3.90.1660.10">
    <property type="entry name" value="CofE-like domain"/>
    <property type="match status" value="1"/>
</dbReference>
<dbReference type="PANTHER" id="PTHR47917">
    <property type="match status" value="1"/>
</dbReference>
<organism evidence="9 10">
    <name type="scientific">Brachybacterium huguangmaarense</name>
    <dbReference type="NCBI Taxonomy" id="1652028"/>
    <lineage>
        <taxon>Bacteria</taxon>
        <taxon>Bacillati</taxon>
        <taxon>Actinomycetota</taxon>
        <taxon>Actinomycetes</taxon>
        <taxon>Micrococcales</taxon>
        <taxon>Dermabacteraceae</taxon>
        <taxon>Brachybacterium</taxon>
    </lineage>
</organism>
<dbReference type="Gene3D" id="3.30.1330.100">
    <property type="entry name" value="CofE-like"/>
    <property type="match status" value="1"/>
</dbReference>
<gene>
    <name evidence="9" type="primary">cofE</name>
    <name evidence="9" type="ORF">BRM3_08575</name>
</gene>
<evidence type="ECO:0000256" key="5">
    <source>
        <dbReference type="ARBA" id="ARBA00022958"/>
    </source>
</evidence>
<dbReference type="EC" id="6.3.2.31" evidence="9"/>
<dbReference type="InterPro" id="IPR008225">
    <property type="entry name" value="F420-0_g-glutamyl_ligase"/>
</dbReference>
<proteinExistence type="predicted"/>
<evidence type="ECO:0000256" key="1">
    <source>
        <dbReference type="ARBA" id="ARBA00022598"/>
    </source>
</evidence>
<sequence>MNTSQQTCPAPVTLIPVTGLPELRRGDDLVALLAAALGPDSPAPAADGDVLCVSAKIVSKCRGLVVEPSRKAEAIRAATVRPVLRRRHGSVVTSVVETTSGPVLAAAGIDASNSPDGLLLLPEDPDAEARALRHGLERRLGLRLAVVLTDTASRIWRTGVTDIALGAAGLEVLQDLRGGTDAVGRPLGVTVRALADELAGAADLVKGKSTGTPVAIVRHLGDRVGRRESSARELVRTGPDDWFRRPSLESVWQALGLAGDAEPVAAMSPEPDDERIARAIAVACTPRAGDAAAPAGETGAEGPRVERAADGAMLVIAASARPEACLRAGELAERLRTALGAESIARELGGVEVRVQIPPVPDVLVPDVPAPEEEPR</sequence>
<keyword evidence="5" id="KW-0630">Potassium</keyword>
<evidence type="ECO:0000256" key="6">
    <source>
        <dbReference type="ARBA" id="ARBA00023134"/>
    </source>
</evidence>
<dbReference type="InterPro" id="IPR002847">
    <property type="entry name" value="F420-0_gamma-glut_ligase-dom"/>
</dbReference>
<dbReference type="GO" id="GO:0052618">
    <property type="term" value="F:coenzyme F420-0:L-glutamate ligase activity"/>
    <property type="evidence" value="ECO:0007669"/>
    <property type="project" value="UniProtKB-EC"/>
</dbReference>
<reference evidence="9" key="1">
    <citation type="submission" date="2022-10" db="EMBL/GenBank/DDBJ databases">
        <title>Whole-Genome Sequencing of Brachybacterium huguangmaarense BRM-3, Isolated from Betula schmidtii.</title>
        <authorList>
            <person name="Haam D."/>
        </authorList>
    </citation>
    <scope>NUCLEOTIDE SEQUENCE</scope>
    <source>
        <strain evidence="9">BRM-3</strain>
    </source>
</reference>
<keyword evidence="7" id="KW-0464">Manganese</keyword>
<keyword evidence="2" id="KW-0479">Metal-binding</keyword>
<dbReference type="Pfam" id="PF01996">
    <property type="entry name" value="F420_ligase"/>
    <property type="match status" value="1"/>
</dbReference>
<evidence type="ECO:0000256" key="2">
    <source>
        <dbReference type="ARBA" id="ARBA00022723"/>
    </source>
</evidence>
<dbReference type="RefSeq" id="WP_263592912.1">
    <property type="nucleotide sequence ID" value="NZ_CP107020.1"/>
</dbReference>
<evidence type="ECO:0000259" key="8">
    <source>
        <dbReference type="Pfam" id="PF01996"/>
    </source>
</evidence>
<keyword evidence="3" id="KW-0547">Nucleotide-binding</keyword>
<name>A0ABY6FXQ4_9MICO</name>